<evidence type="ECO:0000313" key="5">
    <source>
        <dbReference type="Proteomes" id="UP000756346"/>
    </source>
</evidence>
<keyword evidence="1" id="KW-0489">Methyltransferase</keyword>
<dbReference type="Proteomes" id="UP000756346">
    <property type="component" value="Unassembled WGS sequence"/>
</dbReference>
<reference evidence="4" key="1">
    <citation type="journal article" date="2021" name="Nat. Commun.">
        <title>Genetic determinants of endophytism in the Arabidopsis root mycobiome.</title>
        <authorList>
            <person name="Mesny F."/>
            <person name="Miyauchi S."/>
            <person name="Thiergart T."/>
            <person name="Pickel B."/>
            <person name="Atanasova L."/>
            <person name="Karlsson M."/>
            <person name="Huettel B."/>
            <person name="Barry K.W."/>
            <person name="Haridas S."/>
            <person name="Chen C."/>
            <person name="Bauer D."/>
            <person name="Andreopoulos W."/>
            <person name="Pangilinan J."/>
            <person name="LaButti K."/>
            <person name="Riley R."/>
            <person name="Lipzen A."/>
            <person name="Clum A."/>
            <person name="Drula E."/>
            <person name="Henrissat B."/>
            <person name="Kohler A."/>
            <person name="Grigoriev I.V."/>
            <person name="Martin F.M."/>
            <person name="Hacquard S."/>
        </authorList>
    </citation>
    <scope>NUCLEOTIDE SEQUENCE</scope>
    <source>
        <strain evidence="4">MPI-CAGE-CH-0230</strain>
    </source>
</reference>
<organism evidence="4 5">
    <name type="scientific">Microdochium trichocladiopsis</name>
    <dbReference type="NCBI Taxonomy" id="1682393"/>
    <lineage>
        <taxon>Eukaryota</taxon>
        <taxon>Fungi</taxon>
        <taxon>Dikarya</taxon>
        <taxon>Ascomycota</taxon>
        <taxon>Pezizomycotina</taxon>
        <taxon>Sordariomycetes</taxon>
        <taxon>Xylariomycetidae</taxon>
        <taxon>Xylariales</taxon>
        <taxon>Microdochiaceae</taxon>
        <taxon>Microdochium</taxon>
    </lineage>
</organism>
<dbReference type="PANTHER" id="PTHR13393">
    <property type="entry name" value="SAM-DEPENDENT METHYLTRANSFERASE"/>
    <property type="match status" value="1"/>
</dbReference>
<evidence type="ECO:0000256" key="3">
    <source>
        <dbReference type="SAM" id="MobiDB-lite"/>
    </source>
</evidence>
<keyword evidence="5" id="KW-1185">Reference proteome</keyword>
<dbReference type="EMBL" id="JAGTJQ010000003">
    <property type="protein sequence ID" value="KAH7035791.1"/>
    <property type="molecule type" value="Genomic_DNA"/>
</dbReference>
<comment type="caution">
    <text evidence="4">The sequence shown here is derived from an EMBL/GenBank/DDBJ whole genome shotgun (WGS) entry which is preliminary data.</text>
</comment>
<dbReference type="GO" id="GO:0005634">
    <property type="term" value="C:nucleus"/>
    <property type="evidence" value="ECO:0007669"/>
    <property type="project" value="TreeGrafter"/>
</dbReference>
<feature type="region of interest" description="Disordered" evidence="3">
    <location>
        <begin position="850"/>
        <end position="870"/>
    </location>
</feature>
<gene>
    <name evidence="4" type="ORF">B0I36DRAFT_319080</name>
</gene>
<dbReference type="GO" id="GO:0070475">
    <property type="term" value="P:rRNA base methylation"/>
    <property type="evidence" value="ECO:0007669"/>
    <property type="project" value="TreeGrafter"/>
</dbReference>
<feature type="compositionally biased region" description="Basic and acidic residues" evidence="3">
    <location>
        <begin position="517"/>
        <end position="536"/>
    </location>
</feature>
<feature type="region of interest" description="Disordered" evidence="3">
    <location>
        <begin position="517"/>
        <end position="556"/>
    </location>
</feature>
<dbReference type="Pfam" id="PF05971">
    <property type="entry name" value="Methyltransf_10"/>
    <property type="match status" value="1"/>
</dbReference>
<sequence length="870" mass="98909">MQAWAVTRQLASRLRLDPAAAIISIAHSPRSYQRGPALSRLFVRQRSDTGTVFTWRYDENANMKGDSTFQEQQPEGMVEKVAAFASDGEVINEEPAGSVRHDDAPLVDWKEEVLHRIKTFQGPPENPGRQREHYFRQLYHRDRPIDFRVLARASPEIANQMLGRRFDTQDTEKGPILVSALLDKHYGGLKMELPPDRLCPPIPNRHLYILWLKDLLDSTGPLVAETSLATTERELVGMDIGTGASAIYPILGCAQRPWKFIATELDEKSFEWARSNLERNGLLDRVNLVRRTKSFNEDSSPLIPMDELGLDRLDFVMTNPPFYESEKDMFQRVAEKKEDPLSAHTGAPVELWCEGGEVGFVRQMINESMVLRDRVQWYTAMLSSPQSVEKLLVDLNRLGLRNIATTTFIPGKVTRRYALAWSFGDRRPSERAARGDKYTIDNKISRSLFSPATEHTIPLGPDTDPEVLGSSIEKYLRSVGLPVFEWNSAKLKGYGFTDEPSWSRSYRRRLQLAAERSCTDDLQPRAGEEADAERSVMDATTSAFEGKHGNDGMKTERDSVLAQTGPPKTKQEWEEELQAPLPTTLPELERALEELQAPNLSKPTSTMLKINELMQLNDDYMPAEDPSTFGDYGRRYEYQYNAILAKQMAMRQQRAKDIEARIARLKKLAPPNKVPQDTLIGPAQADRHSLADSPSTTFTSNSPLNSIKRAAAEDQMSLKDRYKCGFTLELEASRIPVIFHDGKYLKRPFVRDSQLKLRWLSGSDPVIYESLVGALNTKFAQRKGTMAGAIARSKQRTMEHNMRTAKKREKAEKRRPKIREPGIATWHERFTRAQHESEFSRTFDVLDGDEQRVVDEEKTQPAEEPVAKRQ</sequence>
<dbReference type="GeneID" id="70182911"/>
<feature type="compositionally biased region" description="Basic and acidic residues" evidence="3">
    <location>
        <begin position="545"/>
        <end position="556"/>
    </location>
</feature>
<accession>A0A9P9BX69</accession>
<feature type="compositionally biased region" description="Basic residues" evidence="3">
    <location>
        <begin position="803"/>
        <end position="817"/>
    </location>
</feature>
<feature type="region of interest" description="Disordered" evidence="3">
    <location>
        <begin position="794"/>
        <end position="817"/>
    </location>
</feature>
<proteinExistence type="predicted"/>
<evidence type="ECO:0000313" key="4">
    <source>
        <dbReference type="EMBL" id="KAH7035791.1"/>
    </source>
</evidence>
<protein>
    <submittedName>
        <fullName evidence="4">Uncharacterized protein</fullName>
    </submittedName>
</protein>
<dbReference type="GO" id="GO:0008168">
    <property type="term" value="F:methyltransferase activity"/>
    <property type="evidence" value="ECO:0007669"/>
    <property type="project" value="UniProtKB-KW"/>
</dbReference>
<dbReference type="Gene3D" id="3.40.50.150">
    <property type="entry name" value="Vaccinia Virus protein VP39"/>
    <property type="match status" value="1"/>
</dbReference>
<dbReference type="RefSeq" id="XP_046015884.1">
    <property type="nucleotide sequence ID" value="XM_046153365.1"/>
</dbReference>
<dbReference type="InterPro" id="IPR029063">
    <property type="entry name" value="SAM-dependent_MTases_sf"/>
</dbReference>
<evidence type="ECO:0000256" key="1">
    <source>
        <dbReference type="ARBA" id="ARBA00022603"/>
    </source>
</evidence>
<keyword evidence="2" id="KW-0808">Transferase</keyword>
<dbReference type="InterPro" id="IPR010286">
    <property type="entry name" value="METTL16/RlmF"/>
</dbReference>
<dbReference type="AlphaFoldDB" id="A0A9P9BX69"/>
<name>A0A9P9BX69_9PEZI</name>
<dbReference type="OrthoDB" id="514248at2759"/>
<dbReference type="PANTHER" id="PTHR13393:SF0">
    <property type="entry name" value="RNA N6-ADENOSINE-METHYLTRANSFERASE METTL16"/>
    <property type="match status" value="1"/>
</dbReference>
<dbReference type="SUPFAM" id="SSF53335">
    <property type="entry name" value="S-adenosyl-L-methionine-dependent methyltransferases"/>
    <property type="match status" value="1"/>
</dbReference>
<evidence type="ECO:0000256" key="2">
    <source>
        <dbReference type="ARBA" id="ARBA00022679"/>
    </source>
</evidence>